<feature type="compositionally biased region" description="Basic and acidic residues" evidence="1">
    <location>
        <begin position="20"/>
        <end position="43"/>
    </location>
</feature>
<feature type="compositionally biased region" description="Acidic residues" evidence="1">
    <location>
        <begin position="1"/>
        <end position="19"/>
    </location>
</feature>
<comment type="caution">
    <text evidence="2">The sequence shown here is derived from an EMBL/GenBank/DDBJ whole genome shotgun (WGS) entry which is preliminary data.</text>
</comment>
<gene>
    <name evidence="2" type="ORF">H0235_017405</name>
</gene>
<evidence type="ECO:0000313" key="2">
    <source>
        <dbReference type="EMBL" id="KAF7392406.1"/>
    </source>
</evidence>
<dbReference type="Proteomes" id="UP000600918">
    <property type="component" value="Unassembled WGS sequence"/>
</dbReference>
<dbReference type="AlphaFoldDB" id="A0A834JPT8"/>
<accession>A0A834JPT8</accession>
<proteinExistence type="predicted"/>
<evidence type="ECO:0000313" key="3">
    <source>
        <dbReference type="Proteomes" id="UP000600918"/>
    </source>
</evidence>
<organism evidence="2 3">
    <name type="scientific">Vespula pensylvanica</name>
    <name type="common">Western yellow jacket</name>
    <name type="synonym">Wasp</name>
    <dbReference type="NCBI Taxonomy" id="30213"/>
    <lineage>
        <taxon>Eukaryota</taxon>
        <taxon>Metazoa</taxon>
        <taxon>Ecdysozoa</taxon>
        <taxon>Arthropoda</taxon>
        <taxon>Hexapoda</taxon>
        <taxon>Insecta</taxon>
        <taxon>Pterygota</taxon>
        <taxon>Neoptera</taxon>
        <taxon>Endopterygota</taxon>
        <taxon>Hymenoptera</taxon>
        <taxon>Apocrita</taxon>
        <taxon>Aculeata</taxon>
        <taxon>Vespoidea</taxon>
        <taxon>Vespidae</taxon>
        <taxon>Vespinae</taxon>
        <taxon>Vespula</taxon>
    </lineage>
</organism>
<feature type="region of interest" description="Disordered" evidence="1">
    <location>
        <begin position="1"/>
        <end position="72"/>
    </location>
</feature>
<protein>
    <submittedName>
        <fullName evidence="2">Uncharacterized protein</fullName>
    </submittedName>
</protein>
<evidence type="ECO:0000256" key="1">
    <source>
        <dbReference type="SAM" id="MobiDB-lite"/>
    </source>
</evidence>
<keyword evidence="3" id="KW-1185">Reference proteome</keyword>
<dbReference type="EMBL" id="JACSDY010000022">
    <property type="protein sequence ID" value="KAF7392406.1"/>
    <property type="molecule type" value="Genomic_DNA"/>
</dbReference>
<reference evidence="2" key="1">
    <citation type="journal article" date="2020" name="G3 (Bethesda)">
        <title>High-Quality Assemblies for Three Invasive Social Wasps from the &lt;i&gt;Vespula&lt;/i&gt; Genus.</title>
        <authorList>
            <person name="Harrop T.W.R."/>
            <person name="Guhlin J."/>
            <person name="McLaughlin G.M."/>
            <person name="Permina E."/>
            <person name="Stockwell P."/>
            <person name="Gilligan J."/>
            <person name="Le Lec M.F."/>
            <person name="Gruber M.A.M."/>
            <person name="Quinn O."/>
            <person name="Lovegrove M."/>
            <person name="Duncan E.J."/>
            <person name="Remnant E.J."/>
            <person name="Van Eeckhoven J."/>
            <person name="Graham B."/>
            <person name="Knapp R.A."/>
            <person name="Langford K.W."/>
            <person name="Kronenberg Z."/>
            <person name="Press M.O."/>
            <person name="Eacker S.M."/>
            <person name="Wilson-Rankin E.E."/>
            <person name="Purcell J."/>
            <person name="Lester P.J."/>
            <person name="Dearden P.K."/>
        </authorList>
    </citation>
    <scope>NUCLEOTIDE SEQUENCE</scope>
    <source>
        <strain evidence="2">Volc-1</strain>
    </source>
</reference>
<sequence length="136" mass="15786">MVVAAEEEEEEKEEKEEEKEEKKEEKEKDKKKVVEEKKEKGDNGDDDDDDDNDDDDDDDDDDADDNGDGVAIAPFIALEYREATDSPQFLPSTEPIVKEFITITGNGPLEELRPFTRAFKLPYTLERMCWYDKTLW</sequence>
<feature type="compositionally biased region" description="Acidic residues" evidence="1">
    <location>
        <begin position="44"/>
        <end position="67"/>
    </location>
</feature>
<name>A0A834JPT8_VESPE</name>